<protein>
    <recommendedName>
        <fullName evidence="1">DUF4806 domain-containing protein</fullName>
    </recommendedName>
</protein>
<evidence type="ECO:0000259" key="1">
    <source>
        <dbReference type="Pfam" id="PF16064"/>
    </source>
</evidence>
<reference evidence="2 3" key="1">
    <citation type="journal article" date="2024" name="Insects">
        <title>An Improved Chromosome-Level Genome Assembly of the Firefly Pyrocoelia pectoralis.</title>
        <authorList>
            <person name="Fu X."/>
            <person name="Meyer-Rochow V.B."/>
            <person name="Ballantyne L."/>
            <person name="Zhu X."/>
        </authorList>
    </citation>
    <scope>NUCLEOTIDE SEQUENCE [LARGE SCALE GENOMIC DNA]</scope>
    <source>
        <strain evidence="2">XCY_ONT2</strain>
    </source>
</reference>
<dbReference type="PANTHER" id="PTHR34153">
    <property type="entry name" value="SI:CH211-262H13.3-RELATED-RELATED"/>
    <property type="match status" value="1"/>
</dbReference>
<organism evidence="2 3">
    <name type="scientific">Pyrocoelia pectoralis</name>
    <dbReference type="NCBI Taxonomy" id="417401"/>
    <lineage>
        <taxon>Eukaryota</taxon>
        <taxon>Metazoa</taxon>
        <taxon>Ecdysozoa</taxon>
        <taxon>Arthropoda</taxon>
        <taxon>Hexapoda</taxon>
        <taxon>Insecta</taxon>
        <taxon>Pterygota</taxon>
        <taxon>Neoptera</taxon>
        <taxon>Endopterygota</taxon>
        <taxon>Coleoptera</taxon>
        <taxon>Polyphaga</taxon>
        <taxon>Elateriformia</taxon>
        <taxon>Elateroidea</taxon>
        <taxon>Lampyridae</taxon>
        <taxon>Lampyrinae</taxon>
        <taxon>Pyrocoelia</taxon>
    </lineage>
</organism>
<accession>A0AAN7VPS2</accession>
<dbReference type="PANTHER" id="PTHR34153:SF2">
    <property type="entry name" value="SI:CH211-262H13.3-RELATED"/>
    <property type="match status" value="1"/>
</dbReference>
<feature type="domain" description="DUF4806" evidence="1">
    <location>
        <begin position="128"/>
        <end position="201"/>
    </location>
</feature>
<name>A0AAN7VPS2_9COLE</name>
<comment type="caution">
    <text evidence="2">The sequence shown here is derived from an EMBL/GenBank/DDBJ whole genome shotgun (WGS) entry which is preliminary data.</text>
</comment>
<evidence type="ECO:0000313" key="3">
    <source>
        <dbReference type="Proteomes" id="UP001329430"/>
    </source>
</evidence>
<dbReference type="EMBL" id="JAVRBK010000002">
    <property type="protein sequence ID" value="KAK5648044.1"/>
    <property type="molecule type" value="Genomic_DNA"/>
</dbReference>
<dbReference type="Proteomes" id="UP001329430">
    <property type="component" value="Chromosome 2"/>
</dbReference>
<dbReference type="AlphaFoldDB" id="A0AAN7VPS2"/>
<evidence type="ECO:0000313" key="2">
    <source>
        <dbReference type="EMBL" id="KAK5648044.1"/>
    </source>
</evidence>
<proteinExistence type="predicted"/>
<dbReference type="Pfam" id="PF16064">
    <property type="entry name" value="DUF4806"/>
    <property type="match status" value="1"/>
</dbReference>
<dbReference type="InterPro" id="IPR032071">
    <property type="entry name" value="DUF4806"/>
</dbReference>
<gene>
    <name evidence="2" type="ORF">RI129_002936</name>
</gene>
<keyword evidence="3" id="KW-1185">Reference proteome</keyword>
<sequence>MAYSKLESNVSFSSNHHQLYFFKYGPDFFMHNIRRAFYSAFKNNSSSESDVDVRLDDESDCEDFVGEDLRAAESDKENEENITSMVTSENQNDNIIHLLKAIREQNNQILNWIQKQNKVHHNSNGNYALPLKTRDDVEKFEKYLEDKNNCLAVTSYLSSLGGRDFIGHANNILKYLFTNTIAVSFNFCGKRGAKEAFQKLNLKTVIATSPQVSEREIEDSIKVWLKHAPERLKREQNDNP</sequence>